<feature type="transmembrane region" description="Helical" evidence="2">
    <location>
        <begin position="94"/>
        <end position="114"/>
    </location>
</feature>
<dbReference type="RefSeq" id="WP_157171620.1">
    <property type="nucleotide sequence ID" value="NZ_CAWPHS010000050.1"/>
</dbReference>
<dbReference type="EMBL" id="JAAXPE010000054">
    <property type="protein sequence ID" value="NKY89645.1"/>
    <property type="molecule type" value="Genomic_DNA"/>
</dbReference>
<sequence length="389" mass="40060">MVVEMRAMKRRRSVLVKLLLGLATVVLLAGGGVTASGVFGLFSDPDAVPTCNHRPMATDDVCHVLRGGATVDTYTYDEKIKRQHETKDNAVRTITIGATIMILAGAAASAVELVSRRSRSATTVGPIVQAASAPPVPPTASGPADAPSTSAPSVPAPGSSSPLPSASREAASTASDQAAPSPTSGGDGTKSIVARHKTLIVGAVAAVAGALIVAVLLMPAIRRDDTAHGASAAARSFSPAPTAQAGYGDLHNSIEAVLVDALPPPLRQKTHCFTEPLPLETPALVSGYCLLDRDTSVLSGVVDNPEGARMIKVAVIAIPQDYRDARKRSAGDAVIRDDPPHAFATYGAKVDGGGLNTLNYLNMDSGALIVVSEIPDRQAAETFMRRTGL</sequence>
<reference evidence="3 4" key="1">
    <citation type="submission" date="2020-04" db="EMBL/GenBank/DDBJ databases">
        <title>MicrobeNet Type strains.</title>
        <authorList>
            <person name="Nicholson A.C."/>
        </authorList>
    </citation>
    <scope>NUCLEOTIDE SEQUENCE [LARGE SCALE GENOMIC DNA]</scope>
    <source>
        <strain evidence="3 4">DSM 44445</strain>
    </source>
</reference>
<protein>
    <submittedName>
        <fullName evidence="3">Uncharacterized protein</fullName>
    </submittedName>
</protein>
<evidence type="ECO:0000313" key="3">
    <source>
        <dbReference type="EMBL" id="NKY89645.1"/>
    </source>
</evidence>
<dbReference type="AlphaFoldDB" id="A0A7X6RKX6"/>
<gene>
    <name evidence="3" type="ORF">HGA07_29130</name>
</gene>
<dbReference type="Proteomes" id="UP000523447">
    <property type="component" value="Unassembled WGS sequence"/>
</dbReference>
<evidence type="ECO:0000256" key="2">
    <source>
        <dbReference type="SAM" id="Phobius"/>
    </source>
</evidence>
<evidence type="ECO:0000313" key="4">
    <source>
        <dbReference type="Proteomes" id="UP000523447"/>
    </source>
</evidence>
<keyword evidence="2" id="KW-1133">Transmembrane helix</keyword>
<keyword evidence="2" id="KW-0472">Membrane</keyword>
<keyword evidence="4" id="KW-1185">Reference proteome</keyword>
<feature type="compositionally biased region" description="Low complexity" evidence="1">
    <location>
        <begin position="141"/>
        <end position="172"/>
    </location>
</feature>
<organism evidence="3 4">
    <name type="scientific">Nocardia veterana</name>
    <dbReference type="NCBI Taxonomy" id="132249"/>
    <lineage>
        <taxon>Bacteria</taxon>
        <taxon>Bacillati</taxon>
        <taxon>Actinomycetota</taxon>
        <taxon>Actinomycetes</taxon>
        <taxon>Mycobacteriales</taxon>
        <taxon>Nocardiaceae</taxon>
        <taxon>Nocardia</taxon>
    </lineage>
</organism>
<feature type="region of interest" description="Disordered" evidence="1">
    <location>
        <begin position="125"/>
        <end position="190"/>
    </location>
</feature>
<comment type="caution">
    <text evidence="3">The sequence shown here is derived from an EMBL/GenBank/DDBJ whole genome shotgun (WGS) entry which is preliminary data.</text>
</comment>
<proteinExistence type="predicted"/>
<name>A0A7X6RKX6_9NOCA</name>
<feature type="transmembrane region" description="Helical" evidence="2">
    <location>
        <begin position="199"/>
        <end position="221"/>
    </location>
</feature>
<feature type="compositionally biased region" description="Polar residues" evidence="1">
    <location>
        <begin position="173"/>
        <end position="184"/>
    </location>
</feature>
<keyword evidence="2" id="KW-0812">Transmembrane</keyword>
<evidence type="ECO:0000256" key="1">
    <source>
        <dbReference type="SAM" id="MobiDB-lite"/>
    </source>
</evidence>
<accession>A0A7X6RKX6</accession>